<dbReference type="OrthoDB" id="10263003at2759"/>
<dbReference type="VEuPathDB" id="FungiDB:TRICI_001754"/>
<organism evidence="4 5">
    <name type="scientific">Trichomonascus ciferrii</name>
    <dbReference type="NCBI Taxonomy" id="44093"/>
    <lineage>
        <taxon>Eukaryota</taxon>
        <taxon>Fungi</taxon>
        <taxon>Dikarya</taxon>
        <taxon>Ascomycota</taxon>
        <taxon>Saccharomycotina</taxon>
        <taxon>Dipodascomycetes</taxon>
        <taxon>Dipodascales</taxon>
        <taxon>Trichomonascaceae</taxon>
        <taxon>Trichomonascus</taxon>
        <taxon>Trichomonascus ciferrii complex</taxon>
    </lineage>
</organism>
<comment type="similarity">
    <text evidence="1">Belongs to the V-ATPase E subunit family.</text>
</comment>
<protein>
    <recommendedName>
        <fullName evidence="6">V-type proton ATPase subunit E</fullName>
    </recommendedName>
</protein>
<evidence type="ECO:0008006" key="6">
    <source>
        <dbReference type="Google" id="ProtNLM"/>
    </source>
</evidence>
<dbReference type="InterPro" id="IPR002842">
    <property type="entry name" value="ATPase_V1_Esu"/>
</dbReference>
<name>A0A642V8J0_9ASCO</name>
<dbReference type="InterPro" id="IPR038495">
    <property type="entry name" value="ATPase_E_C"/>
</dbReference>
<evidence type="ECO:0000256" key="2">
    <source>
        <dbReference type="ARBA" id="ARBA00022448"/>
    </source>
</evidence>
<dbReference type="Pfam" id="PF01991">
    <property type="entry name" value="vATP-synt_E"/>
    <property type="match status" value="1"/>
</dbReference>
<dbReference type="Gene3D" id="6.10.250.1620">
    <property type="match status" value="1"/>
</dbReference>
<evidence type="ECO:0000313" key="4">
    <source>
        <dbReference type="EMBL" id="KAA8916103.1"/>
    </source>
</evidence>
<gene>
    <name evidence="4" type="ORF">TRICI_001754</name>
</gene>
<keyword evidence="3" id="KW-0406">Ion transport</keyword>
<dbReference type="GO" id="GO:0033178">
    <property type="term" value="C:proton-transporting two-sector ATPase complex, catalytic domain"/>
    <property type="evidence" value="ECO:0007669"/>
    <property type="project" value="InterPro"/>
</dbReference>
<proteinExistence type="inferred from homology"/>
<reference evidence="4" key="1">
    <citation type="journal article" date="2019" name="G3 (Bethesda)">
        <title>Genome Assemblies of Two Rare Opportunistic Yeast Pathogens: Diutina rugosa (syn. Candida rugosa) and Trichomonascus ciferrii (syn. Candida ciferrii).</title>
        <authorList>
            <person name="Mixao V."/>
            <person name="Saus E."/>
            <person name="Hansen A.P."/>
            <person name="Lass-Florl C."/>
            <person name="Gabaldon T."/>
        </authorList>
    </citation>
    <scope>NUCLEOTIDE SEQUENCE</scope>
    <source>
        <strain evidence="4">CBS 4856</strain>
    </source>
</reference>
<evidence type="ECO:0000256" key="3">
    <source>
        <dbReference type="ARBA" id="ARBA00023065"/>
    </source>
</evidence>
<dbReference type="GO" id="GO:0046961">
    <property type="term" value="F:proton-transporting ATPase activity, rotational mechanism"/>
    <property type="evidence" value="ECO:0007669"/>
    <property type="project" value="InterPro"/>
</dbReference>
<comment type="caution">
    <text evidence="4">The sequence shown here is derived from an EMBL/GenBank/DDBJ whole genome shotgun (WGS) entry which is preliminary data.</text>
</comment>
<accession>A0A642V8J0</accession>
<evidence type="ECO:0000256" key="1">
    <source>
        <dbReference type="ARBA" id="ARBA00005901"/>
    </source>
</evidence>
<keyword evidence="2" id="KW-0813">Transport</keyword>
<dbReference type="PANTHER" id="PTHR45715">
    <property type="entry name" value="ATPASE H+-TRANSPORTING V1 SUBUNIT E1A-RELATED"/>
    <property type="match status" value="1"/>
</dbReference>
<dbReference type="AlphaFoldDB" id="A0A642V8J0"/>
<sequence length="204" mass="22804">MSASQGLSDDQANEEYEIEKANIVRSETAAIDQQYEKKYKQASLAQQITKSSIANKTRMKVLNAREDVLNEIFEEAGKKLKDASKDKAKYQKVLTGLIEEGLYALMDDSVRVRARKGDVDLVKKAIPDAEKTFKEKANRDVTITVDEEDFLSNESAGGVVIENEAGKIVIDNTLEERLKILSTNSLPQIRLAVFGPSPTRKFFD</sequence>
<evidence type="ECO:0000313" key="5">
    <source>
        <dbReference type="Proteomes" id="UP000761534"/>
    </source>
</evidence>
<dbReference type="Proteomes" id="UP000761534">
    <property type="component" value="Unassembled WGS sequence"/>
</dbReference>
<keyword evidence="5" id="KW-1185">Reference proteome</keyword>
<dbReference type="EMBL" id="SWFS01000123">
    <property type="protein sequence ID" value="KAA8916103.1"/>
    <property type="molecule type" value="Genomic_DNA"/>
</dbReference>
<dbReference type="Gene3D" id="3.30.2320.30">
    <property type="entry name" value="ATP synthase, E subunit, C-terminal"/>
    <property type="match status" value="1"/>
</dbReference>
<dbReference type="SUPFAM" id="SSF160527">
    <property type="entry name" value="V-type ATPase subunit E-like"/>
    <property type="match status" value="1"/>
</dbReference>